<accession>A0ABV6VQG1</accession>
<keyword evidence="3" id="KW-1185">Reference proteome</keyword>
<evidence type="ECO:0000256" key="1">
    <source>
        <dbReference type="SAM" id="MobiDB-lite"/>
    </source>
</evidence>
<dbReference type="SUPFAM" id="SSF54427">
    <property type="entry name" value="NTF2-like"/>
    <property type="match status" value="1"/>
</dbReference>
<evidence type="ECO:0000313" key="3">
    <source>
        <dbReference type="Proteomes" id="UP001592531"/>
    </source>
</evidence>
<feature type="compositionally biased region" description="Pro residues" evidence="1">
    <location>
        <begin position="142"/>
        <end position="151"/>
    </location>
</feature>
<dbReference type="Proteomes" id="UP001592531">
    <property type="component" value="Unassembled WGS sequence"/>
</dbReference>
<dbReference type="InterPro" id="IPR032710">
    <property type="entry name" value="NTF2-like_dom_sf"/>
</dbReference>
<comment type="caution">
    <text evidence="2">The sequence shown here is derived from an EMBL/GenBank/DDBJ whole genome shotgun (WGS) entry which is preliminary data.</text>
</comment>
<organism evidence="2 3">
    <name type="scientific">Streptacidiphilus cavernicola</name>
    <dbReference type="NCBI Taxonomy" id="3342716"/>
    <lineage>
        <taxon>Bacteria</taxon>
        <taxon>Bacillati</taxon>
        <taxon>Actinomycetota</taxon>
        <taxon>Actinomycetes</taxon>
        <taxon>Kitasatosporales</taxon>
        <taxon>Streptomycetaceae</taxon>
        <taxon>Streptacidiphilus</taxon>
    </lineage>
</organism>
<feature type="region of interest" description="Disordered" evidence="1">
    <location>
        <begin position="132"/>
        <end position="151"/>
    </location>
</feature>
<dbReference type="Gene3D" id="3.10.450.50">
    <property type="match status" value="1"/>
</dbReference>
<evidence type="ECO:0000313" key="2">
    <source>
        <dbReference type="EMBL" id="MFC1415822.1"/>
    </source>
</evidence>
<dbReference type="RefSeq" id="WP_380532179.1">
    <property type="nucleotide sequence ID" value="NZ_JBHFAB010000002.1"/>
</dbReference>
<proteinExistence type="predicted"/>
<reference evidence="2 3" key="1">
    <citation type="submission" date="2024-09" db="EMBL/GenBank/DDBJ databases">
        <authorList>
            <person name="Lee S.D."/>
        </authorList>
    </citation>
    <scope>NUCLEOTIDE SEQUENCE [LARGE SCALE GENOMIC DNA]</scope>
    <source>
        <strain evidence="2 3">N8-3</strain>
    </source>
</reference>
<gene>
    <name evidence="2" type="ORF">ACEZDE_04055</name>
</gene>
<name>A0ABV6VQG1_9ACTN</name>
<sequence>MLPRPVPDIAADLREALHTADIPRLRDLFHPRVHWASTGPGELARHGRASALTWYRVRYDQGVRTRAQETLSLPAAIILALHITDPTTGDAQPDLYYRVFHLHGGQIAHIRDYTDRAHALEAATRTPLVTLPRTTDIQRTPAPVPSPDATR</sequence>
<protein>
    <recommendedName>
        <fullName evidence="4">SnoaL-like domain-containing protein</fullName>
    </recommendedName>
</protein>
<evidence type="ECO:0008006" key="4">
    <source>
        <dbReference type="Google" id="ProtNLM"/>
    </source>
</evidence>
<dbReference type="EMBL" id="JBHFAB010000002">
    <property type="protein sequence ID" value="MFC1415822.1"/>
    <property type="molecule type" value="Genomic_DNA"/>
</dbReference>